<dbReference type="EMBL" id="NIBG01000001">
    <property type="protein sequence ID" value="PAB61319.1"/>
    <property type="molecule type" value="Genomic_DNA"/>
</dbReference>
<organism evidence="1 2">
    <name type="scientific">Anaeromicrobium sediminis</name>
    <dbReference type="NCBI Taxonomy" id="1478221"/>
    <lineage>
        <taxon>Bacteria</taxon>
        <taxon>Bacillati</taxon>
        <taxon>Bacillota</taxon>
        <taxon>Clostridia</taxon>
        <taxon>Peptostreptococcales</taxon>
        <taxon>Thermotaleaceae</taxon>
        <taxon>Anaeromicrobium</taxon>
    </lineage>
</organism>
<name>A0A267MNZ3_9FIRM</name>
<dbReference type="AlphaFoldDB" id="A0A267MNZ3"/>
<evidence type="ECO:0000313" key="1">
    <source>
        <dbReference type="EMBL" id="PAB61319.1"/>
    </source>
</evidence>
<comment type="caution">
    <text evidence="1">The sequence shown here is derived from an EMBL/GenBank/DDBJ whole genome shotgun (WGS) entry which is preliminary data.</text>
</comment>
<protein>
    <submittedName>
        <fullName evidence="1">Uncharacterized protein</fullName>
    </submittedName>
</protein>
<keyword evidence="2" id="KW-1185">Reference proteome</keyword>
<proteinExistence type="predicted"/>
<sequence length="127" mass="14452">MSILLKEYPIVPIGGEEIEIKELSIKNFRSAKSDLVKIVNKFFKELDKLKDIEASDEKAVSNGMSKIIDMVLDVPYESVKIFVPSIKKEVVEEATPREILNLLEQAIEVNGFLLMKEKMGILNLMRI</sequence>
<accession>A0A267MNZ3</accession>
<dbReference type="RefSeq" id="WP_095130622.1">
    <property type="nucleotide sequence ID" value="NZ_NIBG01000001.1"/>
</dbReference>
<reference evidence="1 2" key="1">
    <citation type="submission" date="2017-06" db="EMBL/GenBank/DDBJ databases">
        <title>Draft genome sequence of anaerobic fermentative bacterium Anaeromicrobium sediminis DY2726D isolated from West Pacific Ocean sediments.</title>
        <authorList>
            <person name="Zeng X."/>
        </authorList>
    </citation>
    <scope>NUCLEOTIDE SEQUENCE [LARGE SCALE GENOMIC DNA]</scope>
    <source>
        <strain evidence="1 2">DY2726D</strain>
    </source>
</reference>
<evidence type="ECO:0000313" key="2">
    <source>
        <dbReference type="Proteomes" id="UP000216024"/>
    </source>
</evidence>
<gene>
    <name evidence="1" type="ORF">CCE28_02485</name>
</gene>
<dbReference type="Proteomes" id="UP000216024">
    <property type="component" value="Unassembled WGS sequence"/>
</dbReference>